<keyword evidence="9" id="KW-0963">Cytoplasm</keyword>
<accession>A0A242NWV1</accession>
<gene>
    <name evidence="9" type="primary">pepA</name>
    <name evidence="11" type="ORF">B6D06_01570</name>
</gene>
<feature type="binding site" evidence="9">
    <location>
        <position position="351"/>
    </location>
    <ligand>
        <name>Mn(2+)</name>
        <dbReference type="ChEBI" id="CHEBI:29035"/>
        <label>2</label>
    </ligand>
</feature>
<sequence>MQYAIKNSLVITKQKEECLVITVQSGKTQSNLIKEIDNVNNGLISQLIKSGDISGELGKTTFLYSSANATKQKILVVGCGEAKSFDLNSAKKVIQATIKELTTKKVKNICWDILTLNPAISGEIAKQLPQIVSELTYCFDEFKSTKSEQPSLQKLTLLYGDKKTVNQVENQLSQGQIIAKAISSTKNIANMPSNVCNAKYLAEQGKSLGQQHTNLKVTCFGEKELAKLNMNAYLAVGRGSANESIMTVIEYHGAKDKKAQPYVLVGKGLTFDSGGISIKPSAGMDEMKYDMCGAATVFGVMQAVAELKLPINVVGVMAGCENMPDGNAYRPGDILTTMSGITVEVINTDAEGRLVLCDTLTYVERFKPKTVIDIATLTGACIVALGHHYTGVMGNNPQLVEQLVNSSNKAGDKAWSLPIDSDFQEQIKSTCADIVNAGGRDGGTITAACFLSRFTEKYQWAHLDIAGTAWKSGANKGATGRPVAMLIQYLLDQK</sequence>
<evidence type="ECO:0000256" key="3">
    <source>
        <dbReference type="ARBA" id="ARBA00009528"/>
    </source>
</evidence>
<dbReference type="CDD" id="cd00433">
    <property type="entry name" value="Peptidase_M17"/>
    <property type="match status" value="1"/>
</dbReference>
<dbReference type="Gene3D" id="3.40.630.10">
    <property type="entry name" value="Zn peptidases"/>
    <property type="match status" value="1"/>
</dbReference>
<dbReference type="InterPro" id="IPR000819">
    <property type="entry name" value="Peptidase_M17_C"/>
</dbReference>
<evidence type="ECO:0000256" key="6">
    <source>
        <dbReference type="ARBA" id="ARBA00022723"/>
    </source>
</evidence>
<dbReference type="InterPro" id="IPR008283">
    <property type="entry name" value="Peptidase_M17_N"/>
</dbReference>
<dbReference type="InterPro" id="IPR043472">
    <property type="entry name" value="Macro_dom-like"/>
</dbReference>
<comment type="subcellular location">
    <subcellularLocation>
        <location evidence="9">Cytoplasm</location>
    </subcellularLocation>
</comment>
<evidence type="ECO:0000256" key="7">
    <source>
        <dbReference type="ARBA" id="ARBA00022801"/>
    </source>
</evidence>
<dbReference type="PANTHER" id="PTHR11963:SF23">
    <property type="entry name" value="CYTOSOL AMINOPEPTIDASE"/>
    <property type="match status" value="1"/>
</dbReference>
<dbReference type="GO" id="GO:0005737">
    <property type="term" value="C:cytoplasm"/>
    <property type="evidence" value="ECO:0007669"/>
    <property type="project" value="UniProtKB-SubCell"/>
</dbReference>
<feature type="binding site" evidence="9">
    <location>
        <position position="290"/>
    </location>
    <ligand>
        <name>Mn(2+)</name>
        <dbReference type="ChEBI" id="CHEBI:29035"/>
        <label>2</label>
    </ligand>
</feature>
<feature type="binding site" evidence="9">
    <location>
        <position position="272"/>
    </location>
    <ligand>
        <name>Mn(2+)</name>
        <dbReference type="ChEBI" id="CHEBI:29035"/>
        <label>2</label>
    </ligand>
</feature>
<evidence type="ECO:0000256" key="5">
    <source>
        <dbReference type="ARBA" id="ARBA00022670"/>
    </source>
</evidence>
<evidence type="ECO:0000256" key="4">
    <source>
        <dbReference type="ARBA" id="ARBA00022438"/>
    </source>
</evidence>
<evidence type="ECO:0000256" key="8">
    <source>
        <dbReference type="ARBA" id="ARBA00023211"/>
    </source>
</evidence>
<evidence type="ECO:0000313" key="11">
    <source>
        <dbReference type="EMBL" id="OTQ52777.1"/>
    </source>
</evidence>
<dbReference type="InterPro" id="IPR023042">
    <property type="entry name" value="Peptidase_M17_leu_NH2_pept"/>
</dbReference>
<dbReference type="GO" id="GO:0070006">
    <property type="term" value="F:metalloaminopeptidase activity"/>
    <property type="evidence" value="ECO:0007669"/>
    <property type="project" value="InterPro"/>
</dbReference>
<keyword evidence="5 9" id="KW-0645">Protease</keyword>
<dbReference type="RefSeq" id="WP_086319979.1">
    <property type="nucleotide sequence ID" value="NZ_NASK01000069.1"/>
</dbReference>
<evidence type="ECO:0000313" key="12">
    <source>
        <dbReference type="Proteomes" id="UP000194968"/>
    </source>
</evidence>
<comment type="catalytic activity">
    <reaction evidence="1 9">
        <text>Release of an N-terminal amino acid, Xaa-|-Yaa-, in which Xaa is preferably Leu, but may be other amino acids including Pro although not Arg or Lys, and Yaa may be Pro. Amino acid amides and methyl esters are also readily hydrolyzed, but rates on arylamides are exceedingly low.</text>
        <dbReference type="EC" id="3.4.11.1"/>
    </reaction>
</comment>
<dbReference type="EC" id="3.4.11.10" evidence="9"/>
<evidence type="ECO:0000256" key="9">
    <source>
        <dbReference type="HAMAP-Rule" id="MF_00181"/>
    </source>
</evidence>
<dbReference type="NCBIfam" id="NF002074">
    <property type="entry name" value="PRK00913.1-4"/>
    <property type="match status" value="1"/>
</dbReference>
<dbReference type="FunFam" id="3.40.630.10:FF:000004">
    <property type="entry name" value="Probable cytosol aminopeptidase"/>
    <property type="match status" value="1"/>
</dbReference>
<keyword evidence="6 9" id="KW-0479">Metal-binding</keyword>
<dbReference type="AlphaFoldDB" id="A0A242NWV1"/>
<dbReference type="GO" id="GO:0006508">
    <property type="term" value="P:proteolysis"/>
    <property type="evidence" value="ECO:0007669"/>
    <property type="project" value="UniProtKB-KW"/>
</dbReference>
<organism evidence="11 12">
    <name type="scientific">Gilliamella apis</name>
    <dbReference type="NCBI Taxonomy" id="1970738"/>
    <lineage>
        <taxon>Bacteria</taxon>
        <taxon>Pseudomonadati</taxon>
        <taxon>Pseudomonadota</taxon>
        <taxon>Gammaproteobacteria</taxon>
        <taxon>Orbales</taxon>
        <taxon>Orbaceae</taxon>
        <taxon>Gilliamella</taxon>
    </lineage>
</organism>
<dbReference type="SUPFAM" id="SSF53187">
    <property type="entry name" value="Zn-dependent exopeptidases"/>
    <property type="match status" value="1"/>
</dbReference>
<evidence type="ECO:0000256" key="1">
    <source>
        <dbReference type="ARBA" id="ARBA00000135"/>
    </source>
</evidence>
<dbReference type="GO" id="GO:0030145">
    <property type="term" value="F:manganese ion binding"/>
    <property type="evidence" value="ECO:0007669"/>
    <property type="project" value="UniProtKB-UniRule"/>
</dbReference>
<feature type="binding site" evidence="9">
    <location>
        <position position="349"/>
    </location>
    <ligand>
        <name>Mn(2+)</name>
        <dbReference type="ChEBI" id="CHEBI:29035"/>
        <label>1</label>
    </ligand>
</feature>
<dbReference type="PANTHER" id="PTHR11963">
    <property type="entry name" value="LEUCINE AMINOPEPTIDASE-RELATED"/>
    <property type="match status" value="1"/>
</dbReference>
<keyword evidence="7 9" id="KW-0378">Hydrolase</keyword>
<dbReference type="Pfam" id="PF02789">
    <property type="entry name" value="Peptidase_M17_N"/>
    <property type="match status" value="1"/>
</dbReference>
<comment type="similarity">
    <text evidence="3 9">Belongs to the peptidase M17 family.</text>
</comment>
<dbReference type="PROSITE" id="PS00631">
    <property type="entry name" value="CYTOSOL_AP"/>
    <property type="match status" value="1"/>
</dbReference>
<feature type="active site" evidence="9">
    <location>
        <position position="279"/>
    </location>
</feature>
<dbReference type="HAMAP" id="MF_00181">
    <property type="entry name" value="Cytosol_peptidase_M17"/>
    <property type="match status" value="1"/>
</dbReference>
<keyword evidence="8 9" id="KW-0464">Manganese</keyword>
<dbReference type="Gene3D" id="3.40.220.10">
    <property type="entry name" value="Leucine Aminopeptidase, subunit E, domain 1"/>
    <property type="match status" value="1"/>
</dbReference>
<comment type="caution">
    <text evidence="11">The sequence shown here is derived from an EMBL/GenBank/DDBJ whole genome shotgun (WGS) entry which is preliminary data.</text>
</comment>
<protein>
    <recommendedName>
        <fullName evidence="9">Probable cytosol aminopeptidase</fullName>
        <ecNumber evidence="9">3.4.11.1</ecNumber>
    </recommendedName>
    <alternativeName>
        <fullName evidence="9">Leucine aminopeptidase</fullName>
        <shortName evidence="9">LAP</shortName>
        <ecNumber evidence="9">3.4.11.10</ecNumber>
    </alternativeName>
    <alternativeName>
        <fullName evidence="9">Leucyl aminopeptidase</fullName>
    </alternativeName>
</protein>
<dbReference type="OrthoDB" id="9809354at2"/>
<comment type="cofactor">
    <cofactor evidence="9">
        <name>Mn(2+)</name>
        <dbReference type="ChEBI" id="CHEBI:29035"/>
    </cofactor>
    <text evidence="9">Binds 2 manganese ions per subunit.</text>
</comment>
<feature type="binding site" evidence="9">
    <location>
        <position position="351"/>
    </location>
    <ligand>
        <name>Mn(2+)</name>
        <dbReference type="ChEBI" id="CHEBI:29035"/>
        <label>1</label>
    </ligand>
</feature>
<proteinExistence type="inferred from homology"/>
<name>A0A242NWV1_9GAMM</name>
<keyword evidence="4 9" id="KW-0031">Aminopeptidase</keyword>
<evidence type="ECO:0000256" key="2">
    <source>
        <dbReference type="ARBA" id="ARBA00000967"/>
    </source>
</evidence>
<dbReference type="PRINTS" id="PR00481">
    <property type="entry name" value="LAMNOPPTDASE"/>
</dbReference>
<evidence type="ECO:0000259" key="10">
    <source>
        <dbReference type="PROSITE" id="PS00631"/>
    </source>
</evidence>
<dbReference type="EC" id="3.4.11.1" evidence="9"/>
<feature type="active site" evidence="9">
    <location>
        <position position="353"/>
    </location>
</feature>
<comment type="function">
    <text evidence="9">Presumably involved in the processing and regular turnover of intracellular proteins. Catalyzes the removal of unsubstituted N-terminal amino acids from various peptides.</text>
</comment>
<dbReference type="Pfam" id="PF00883">
    <property type="entry name" value="Peptidase_M17"/>
    <property type="match status" value="1"/>
</dbReference>
<dbReference type="EMBL" id="NASK01000069">
    <property type="protein sequence ID" value="OTQ52777.1"/>
    <property type="molecule type" value="Genomic_DNA"/>
</dbReference>
<reference evidence="11 12" key="1">
    <citation type="submission" date="2017-03" db="EMBL/GenBank/DDBJ databases">
        <title>Comparative genomics of honeybee gut symbionts reveal geographically distinct and subgroup specific antibiotic resistance.</title>
        <authorList>
            <person name="Ludvigsen J."/>
            <person name="Porcellato D."/>
            <person name="Labee-Lund T.M."/>
            <person name="Amdam G.V."/>
            <person name="Rudi K."/>
        </authorList>
    </citation>
    <scope>NUCLEOTIDE SEQUENCE [LARGE SCALE GENOMIC DNA]</scope>
    <source>
        <strain evidence="11 12">A-4-12</strain>
    </source>
</reference>
<dbReference type="Proteomes" id="UP000194968">
    <property type="component" value="Unassembled WGS sequence"/>
</dbReference>
<feature type="binding site" evidence="9">
    <location>
        <position position="272"/>
    </location>
    <ligand>
        <name>Mn(2+)</name>
        <dbReference type="ChEBI" id="CHEBI:29035"/>
        <label>1</label>
    </ligand>
</feature>
<dbReference type="SUPFAM" id="SSF52949">
    <property type="entry name" value="Macro domain-like"/>
    <property type="match status" value="1"/>
</dbReference>
<feature type="binding site" evidence="9">
    <location>
        <position position="267"/>
    </location>
    <ligand>
        <name>Mn(2+)</name>
        <dbReference type="ChEBI" id="CHEBI:29035"/>
        <label>2</label>
    </ligand>
</feature>
<comment type="catalytic activity">
    <reaction evidence="2 9">
        <text>Release of an N-terminal amino acid, preferentially leucine, but not glutamic or aspartic acids.</text>
        <dbReference type="EC" id="3.4.11.10"/>
    </reaction>
</comment>
<feature type="domain" description="Cytosol aminopeptidase" evidence="10">
    <location>
        <begin position="347"/>
        <end position="354"/>
    </location>
</feature>
<dbReference type="InterPro" id="IPR011356">
    <property type="entry name" value="Leucine_aapep/pepB"/>
</dbReference>